<organism evidence="1 2">
    <name type="scientific">Parachlamydia acanthamoebae (strain UV7)</name>
    <dbReference type="NCBI Taxonomy" id="765952"/>
    <lineage>
        <taxon>Bacteria</taxon>
        <taxon>Pseudomonadati</taxon>
        <taxon>Chlamydiota</taxon>
        <taxon>Chlamydiia</taxon>
        <taxon>Parachlamydiales</taxon>
        <taxon>Parachlamydiaceae</taxon>
        <taxon>Parachlamydia</taxon>
    </lineage>
</organism>
<gene>
    <name evidence="1" type="ordered locus">PUV_22000</name>
</gene>
<reference evidence="1 2" key="2">
    <citation type="journal article" date="2011" name="Mol. Biol. Evol.">
        <title>Unity in variety--the pan-genome of the Chlamydiae.</title>
        <authorList>
            <person name="Collingro A."/>
            <person name="Tischler P."/>
            <person name="Weinmaier T."/>
            <person name="Penz T."/>
            <person name="Heinz E."/>
            <person name="Brunham R.C."/>
            <person name="Read T.D."/>
            <person name="Bavoil P.M."/>
            <person name="Sachse K."/>
            <person name="Kahane S."/>
            <person name="Friedman M.G."/>
            <person name="Rattei T."/>
            <person name="Myers G.S."/>
            <person name="Horn M."/>
        </authorList>
    </citation>
    <scope>NUCLEOTIDE SEQUENCE [LARGE SCALE GENOMIC DNA]</scope>
    <source>
        <strain evidence="2">UV7</strain>
    </source>
</reference>
<protein>
    <submittedName>
        <fullName evidence="1">Uncharacterized protein</fullName>
    </submittedName>
</protein>
<reference key="1">
    <citation type="journal article" date="2011" name="Mol. Biol. Evol.">
        <title>Unity in variety -- the pan-genome of the Chlamydiae.</title>
        <authorList>
            <person name="Collingro A."/>
            <person name="Tischler P."/>
            <person name="Weinmaier T."/>
            <person name="Penz T."/>
            <person name="Heinz E."/>
            <person name="Brunham R.C."/>
            <person name="Read T.D."/>
            <person name="Bavoil P.M."/>
            <person name="Sachse K."/>
            <person name="Kahane S."/>
            <person name="Friedman M.G."/>
            <person name="Rattei T."/>
            <person name="Myers G.S.A."/>
            <person name="Horn M."/>
        </authorList>
    </citation>
    <scope>NUCLEOTIDE SEQUENCE</scope>
    <source>
        <strain>UV7</strain>
    </source>
</reference>
<proteinExistence type="predicted"/>
<dbReference type="STRING" id="765952.PUV_22000"/>
<sequence length="159" mass="17021">MGQLPKDMGVMVAAITVAVTTEDIMAVTTAAITDIMVGIIMDTMGIMASMDGTMGIMGGIISIMTDTGTAGAHGEIIQATTLIPISTTVKQAFRLLIMNMNLMPQLFPQATFLAAAINKITINNEAIRSKPPRYLRALVLRQVAHPAVRATTTHIDKYF</sequence>
<dbReference type="HOGENOM" id="CLU_1659063_0_0_0"/>
<dbReference type="KEGG" id="puv:PUV_22000"/>
<name>F8L1K8_PARAV</name>
<keyword evidence="2" id="KW-1185">Reference proteome</keyword>
<evidence type="ECO:0000313" key="2">
    <source>
        <dbReference type="Proteomes" id="UP000000495"/>
    </source>
</evidence>
<dbReference type="Proteomes" id="UP000000495">
    <property type="component" value="Chromosome"/>
</dbReference>
<accession>F8L1K8</accession>
<dbReference type="AlphaFoldDB" id="F8L1K8"/>
<evidence type="ECO:0000313" key="1">
    <source>
        <dbReference type="EMBL" id="CCB87150.1"/>
    </source>
</evidence>
<dbReference type="EMBL" id="FR872580">
    <property type="protein sequence ID" value="CCB87150.1"/>
    <property type="molecule type" value="Genomic_DNA"/>
</dbReference>